<gene>
    <name evidence="2" type="ORF">PGTG_11612</name>
</gene>
<dbReference type="InParanoid" id="E3KNI1"/>
<accession>E3KNI1</accession>
<dbReference type="OrthoDB" id="2506808at2759"/>
<organism evidence="2 3">
    <name type="scientific">Puccinia graminis f. sp. tritici (strain CRL 75-36-700-3 / race SCCL)</name>
    <name type="common">Black stem rust fungus</name>
    <dbReference type="NCBI Taxonomy" id="418459"/>
    <lineage>
        <taxon>Eukaryota</taxon>
        <taxon>Fungi</taxon>
        <taxon>Dikarya</taxon>
        <taxon>Basidiomycota</taxon>
        <taxon>Pucciniomycotina</taxon>
        <taxon>Pucciniomycetes</taxon>
        <taxon>Pucciniales</taxon>
        <taxon>Pucciniaceae</taxon>
        <taxon>Puccinia</taxon>
    </lineage>
</organism>
<dbReference type="KEGG" id="pgr:PGTG_11612"/>
<proteinExistence type="predicted"/>
<dbReference type="PANTHER" id="PTHR31912:SF34">
    <property type="entry name" value="NOTOCHORD-RELATED PROTEIN"/>
    <property type="match status" value="1"/>
</dbReference>
<feature type="region of interest" description="Disordered" evidence="1">
    <location>
        <begin position="1"/>
        <end position="52"/>
    </location>
</feature>
<dbReference type="STRING" id="418459.E3KNI1"/>
<evidence type="ECO:0000313" key="3">
    <source>
        <dbReference type="Proteomes" id="UP000008783"/>
    </source>
</evidence>
<dbReference type="GeneID" id="10544437"/>
<dbReference type="RefSeq" id="XP_003330275.2">
    <property type="nucleotide sequence ID" value="XM_003330227.2"/>
</dbReference>
<dbReference type="AlphaFoldDB" id="E3KNI1"/>
<dbReference type="PANTHER" id="PTHR31912">
    <property type="entry name" value="IP13529P"/>
    <property type="match status" value="1"/>
</dbReference>
<reference evidence="3" key="2">
    <citation type="journal article" date="2011" name="Proc. Natl. Acad. Sci. U.S.A.">
        <title>Obligate biotrophy features unraveled by the genomic analysis of rust fungi.</title>
        <authorList>
            <person name="Duplessis S."/>
            <person name="Cuomo C.A."/>
            <person name="Lin Y.-C."/>
            <person name="Aerts A."/>
            <person name="Tisserant E."/>
            <person name="Veneault-Fourrey C."/>
            <person name="Joly D.L."/>
            <person name="Hacquard S."/>
            <person name="Amselem J."/>
            <person name="Cantarel B.L."/>
            <person name="Chiu R."/>
            <person name="Coutinho P.M."/>
            <person name="Feau N."/>
            <person name="Field M."/>
            <person name="Frey P."/>
            <person name="Gelhaye E."/>
            <person name="Goldberg J."/>
            <person name="Grabherr M.G."/>
            <person name="Kodira C.D."/>
            <person name="Kohler A."/>
            <person name="Kuees U."/>
            <person name="Lindquist E.A."/>
            <person name="Lucas S.M."/>
            <person name="Mago R."/>
            <person name="Mauceli E."/>
            <person name="Morin E."/>
            <person name="Murat C."/>
            <person name="Pangilinan J.L."/>
            <person name="Park R."/>
            <person name="Pearson M."/>
            <person name="Quesneville H."/>
            <person name="Rouhier N."/>
            <person name="Sakthikumar S."/>
            <person name="Salamov A.A."/>
            <person name="Schmutz J."/>
            <person name="Selles B."/>
            <person name="Shapiro H."/>
            <person name="Tanguay P."/>
            <person name="Tuskan G.A."/>
            <person name="Henrissat B."/>
            <person name="Van de Peer Y."/>
            <person name="Rouze P."/>
            <person name="Ellis J.G."/>
            <person name="Dodds P.N."/>
            <person name="Schein J.E."/>
            <person name="Zhong S."/>
            <person name="Hamelin R.C."/>
            <person name="Grigoriev I.V."/>
            <person name="Szabo L.J."/>
            <person name="Martin F."/>
        </authorList>
    </citation>
    <scope>NUCLEOTIDE SEQUENCE [LARGE SCALE GENOMIC DNA]</scope>
    <source>
        <strain evidence="3">CRL 75-36-700-3 / race SCCL</strain>
    </source>
</reference>
<dbReference type="Proteomes" id="UP000008783">
    <property type="component" value="Unassembled WGS sequence"/>
</dbReference>
<evidence type="ECO:0000256" key="1">
    <source>
        <dbReference type="SAM" id="MobiDB-lite"/>
    </source>
</evidence>
<name>E3KNI1_PUCGT</name>
<evidence type="ECO:0000313" key="2">
    <source>
        <dbReference type="EMBL" id="EFP85856.2"/>
    </source>
</evidence>
<protein>
    <submittedName>
        <fullName evidence="2">Uncharacterized protein</fullName>
    </submittedName>
</protein>
<sequence length="958" mass="110837">MRDDSSTRASYGALDGEGPPPGMSTIRDDSSTMASYGGFDQEGAGPGMSHAPHTEPEISLDWNQLRAHSDRYRSQGGEAEVRLNWNQMRAEDLGFGHIDANQQSAEEFQIDWDKWILHGIKDIILEEERMPGDEEEEEVEDEDDSIPTAWFPFKNRDYLIGSLIVGYLHNTLSRALYHQLRMILTLCRMKLPHWNALRRCRENIRKIFHVSVNETESVFLNKCYALSIKQMLANELSNPYVRPHLRVYPEDNHGLYQHALYQSKKWREELPYDCRVQMVAHEVHRKHYYIYEPTLLRTGNLVVPIFFFEANGKMYAKVVVNPEFCTRAEDGKKFIKLPENLSYDSQWLSTIPVFDFEMTCEEIKMVDGQYLTDIMDALLIEANNVEVAFPNPWRAKAAGRMIRHVPITLYSDDTSGNVSKQWNKHVSYYFTLSGLPPNHTNQEYNCHFISTSNVAGPLELAEQIVDEMNDLATNGHPAFDSSIHEEVLVMSVVLCFLADSPMHAEITSTPNPGSANNPCRMCKLTVGTREERQTLSYVCQCMGISPHTTDGLPPRRNWSQTISDSKIIWNQGVSSTWDQYEEWERVFGLKDNINHELMKLYKSRKYPEESNRVKKMVVETPLRIHNPIYRLKGFDGCNDTPVEILHVFLLGIHKYLLRDFMEGLTETQRPKLQPYWASFNTQSLNIDSIQPKYMVEHYKSLVGRDHRKVLQAAPFVLFPFMSEDKRNVWTALCNLGSFIFQTKIDDMTQYIHDLKLLINIFLFHLVKTSAQWVNKPKFHMLRSMGYNSERVTPPNLYPHVDKTDQDPASIPYVGCIQSIWQEYPQHPNHFLILVIKYSRGVVHPFYKMRVLHKQREMDIIQPRHIKACLNVQHNCHDGQCSVKHGHQNRKKKQEGTTFSSYIEHSDLNSYILNAASLHAPTYHRYVSAIPIQPPTSPEWDAALQQGMSKWGTLDDQDD</sequence>
<keyword evidence="3" id="KW-1185">Reference proteome</keyword>
<reference key="1">
    <citation type="submission" date="2007-01" db="EMBL/GenBank/DDBJ databases">
        <title>The Genome Sequence of Puccinia graminis f. sp. tritici Strain CRL 75-36-700-3.</title>
        <authorList>
            <consortium name="The Broad Institute Genome Sequencing Platform"/>
            <person name="Birren B."/>
            <person name="Lander E."/>
            <person name="Galagan J."/>
            <person name="Nusbaum C."/>
            <person name="Devon K."/>
            <person name="Cuomo C."/>
            <person name="Jaffe D."/>
            <person name="Butler J."/>
            <person name="Alvarez P."/>
            <person name="Gnerre S."/>
            <person name="Grabherr M."/>
            <person name="Mauceli E."/>
            <person name="Brockman W."/>
            <person name="Young S."/>
            <person name="LaButti K."/>
            <person name="Sykes S."/>
            <person name="DeCaprio D."/>
            <person name="Crawford M."/>
            <person name="Koehrsen M."/>
            <person name="Engels R."/>
            <person name="Montgomery P."/>
            <person name="Pearson M."/>
            <person name="Howarth C."/>
            <person name="Larson L."/>
            <person name="White J."/>
            <person name="Zeng Q."/>
            <person name="Kodira C."/>
            <person name="Yandava C."/>
            <person name="Alvarado L."/>
            <person name="O'Leary S."/>
            <person name="Szabo L."/>
            <person name="Dean R."/>
            <person name="Schein J."/>
        </authorList>
    </citation>
    <scope>NUCLEOTIDE SEQUENCE</scope>
    <source>
        <strain>CRL 75-36-700-3</strain>
    </source>
</reference>
<dbReference type="VEuPathDB" id="FungiDB:PGTG_11612"/>
<dbReference type="HOGENOM" id="CLU_004591_1_0_1"/>
<dbReference type="EMBL" id="DS178297">
    <property type="protein sequence ID" value="EFP85856.2"/>
    <property type="molecule type" value="Genomic_DNA"/>
</dbReference>